<name>A0A6L6PDX7_9BURK</name>
<dbReference type="PANTHER" id="PTHR30096">
    <property type="entry name" value="4,5-DOPA DIOXYGENASE EXTRADIOL-LIKE PROTEIN"/>
    <property type="match status" value="1"/>
</dbReference>
<dbReference type="EMBL" id="WNKY01000004">
    <property type="protein sequence ID" value="MTV37204.1"/>
    <property type="molecule type" value="Genomic_DNA"/>
</dbReference>
<keyword evidence="4" id="KW-0862">Zinc</keyword>
<reference evidence="7 8" key="1">
    <citation type="submission" date="2019-11" db="EMBL/GenBank/DDBJ databases">
        <title>Type strains purchased from KCTC, JCM and DSMZ.</title>
        <authorList>
            <person name="Lu H."/>
        </authorList>
    </citation>
    <scope>NUCLEOTIDE SEQUENCE [LARGE SCALE GENOMIC DNA]</scope>
    <source>
        <strain evidence="7 8">KCTC 22382</strain>
    </source>
</reference>
<accession>A0A6L6PDX7</accession>
<keyword evidence="8" id="KW-1185">Reference proteome</keyword>
<dbReference type="GO" id="GO:0008198">
    <property type="term" value="F:ferrous iron binding"/>
    <property type="evidence" value="ECO:0007669"/>
    <property type="project" value="InterPro"/>
</dbReference>
<feature type="domain" description="Extradiol ring-cleavage dioxygenase class III enzyme subunit B" evidence="6">
    <location>
        <begin position="34"/>
        <end position="234"/>
    </location>
</feature>
<dbReference type="GO" id="GO:0008270">
    <property type="term" value="F:zinc ion binding"/>
    <property type="evidence" value="ECO:0007669"/>
    <property type="project" value="InterPro"/>
</dbReference>
<evidence type="ECO:0000256" key="5">
    <source>
        <dbReference type="ARBA" id="ARBA00023002"/>
    </source>
</evidence>
<keyword evidence="5" id="KW-0560">Oxidoreductase</keyword>
<keyword evidence="7" id="KW-0223">Dioxygenase</keyword>
<evidence type="ECO:0000256" key="1">
    <source>
        <dbReference type="ARBA" id="ARBA00001947"/>
    </source>
</evidence>
<comment type="cofactor">
    <cofactor evidence="1">
        <name>Zn(2+)</name>
        <dbReference type="ChEBI" id="CHEBI:29105"/>
    </cofactor>
</comment>
<dbReference type="SUPFAM" id="SSF53213">
    <property type="entry name" value="LigB-like"/>
    <property type="match status" value="1"/>
</dbReference>
<evidence type="ECO:0000313" key="7">
    <source>
        <dbReference type="EMBL" id="MTV37204.1"/>
    </source>
</evidence>
<dbReference type="Gene3D" id="3.40.830.10">
    <property type="entry name" value="LigB-like"/>
    <property type="match status" value="1"/>
</dbReference>
<gene>
    <name evidence="7" type="ORF">GM676_06375</name>
</gene>
<comment type="caution">
    <text evidence="7">The sequence shown here is derived from an EMBL/GenBank/DDBJ whole genome shotgun (WGS) entry which is preliminary data.</text>
</comment>
<dbReference type="AlphaFoldDB" id="A0A6L6PDX7"/>
<dbReference type="Pfam" id="PF02900">
    <property type="entry name" value="LigB"/>
    <property type="match status" value="1"/>
</dbReference>
<evidence type="ECO:0000259" key="6">
    <source>
        <dbReference type="Pfam" id="PF02900"/>
    </source>
</evidence>
<dbReference type="PIRSF" id="PIRSF006157">
    <property type="entry name" value="Doxgns_DODA"/>
    <property type="match status" value="1"/>
</dbReference>
<dbReference type="PANTHER" id="PTHR30096:SF0">
    <property type="entry name" value="4,5-DOPA DIOXYGENASE EXTRADIOL-LIKE PROTEIN"/>
    <property type="match status" value="1"/>
</dbReference>
<comment type="similarity">
    <text evidence="2">Belongs to the DODA-type extradiol aromatic ring-opening dioxygenase family.</text>
</comment>
<keyword evidence="3" id="KW-0479">Metal-binding</keyword>
<evidence type="ECO:0000256" key="2">
    <source>
        <dbReference type="ARBA" id="ARBA00007581"/>
    </source>
</evidence>
<evidence type="ECO:0000256" key="3">
    <source>
        <dbReference type="ARBA" id="ARBA00022723"/>
    </source>
</evidence>
<dbReference type="RefSeq" id="WP_155462595.1">
    <property type="nucleotide sequence ID" value="NZ_WNKY01000004.1"/>
</dbReference>
<dbReference type="GO" id="GO:0016702">
    <property type="term" value="F:oxidoreductase activity, acting on single donors with incorporation of molecular oxygen, incorporation of two atoms of oxygen"/>
    <property type="evidence" value="ECO:0007669"/>
    <property type="project" value="UniProtKB-ARBA"/>
</dbReference>
<evidence type="ECO:0000313" key="8">
    <source>
        <dbReference type="Proteomes" id="UP000475582"/>
    </source>
</evidence>
<evidence type="ECO:0000256" key="4">
    <source>
        <dbReference type="ARBA" id="ARBA00022833"/>
    </source>
</evidence>
<dbReference type="OrthoDB" id="9790889at2"/>
<sequence>MELLPSLYISHGAPTYALESGIAGNHLAALGRALQRPRAMLVVSPHWMTPVLRVTMSARPPTIHDFGGFPRALYELEYPASGHPELAACTLNVLRAAGYRAEGDTVRGLDHGVWVPLMHLYPQADVPVLQLSMPARLDADAAFALGQALRPLAAEGVLIIGSGSLTHNLDDYYNQHGRDEDYVVEFAAWIAAAVAAGDQDKLRRAMAIAPHARRAHPTPEHYWPLLIAAGAAPNFLPVTVLEGGISHGMLAMDSFLFGQAISPSTSYPDGV</sequence>
<dbReference type="InterPro" id="IPR004183">
    <property type="entry name" value="Xdiol_dOase_suB"/>
</dbReference>
<protein>
    <submittedName>
        <fullName evidence="7">Dioxygenase</fullName>
    </submittedName>
</protein>
<organism evidence="7 8">
    <name type="scientific">Duganella radicis</name>
    <dbReference type="NCBI Taxonomy" id="551988"/>
    <lineage>
        <taxon>Bacteria</taxon>
        <taxon>Pseudomonadati</taxon>
        <taxon>Pseudomonadota</taxon>
        <taxon>Betaproteobacteria</taxon>
        <taxon>Burkholderiales</taxon>
        <taxon>Oxalobacteraceae</taxon>
        <taxon>Telluria group</taxon>
        <taxon>Duganella</taxon>
    </lineage>
</organism>
<dbReference type="InterPro" id="IPR014436">
    <property type="entry name" value="Extradiol_dOase_DODA"/>
</dbReference>
<dbReference type="CDD" id="cd07363">
    <property type="entry name" value="45_DOPA_Dioxygenase"/>
    <property type="match status" value="1"/>
</dbReference>
<dbReference type="Proteomes" id="UP000475582">
    <property type="component" value="Unassembled WGS sequence"/>
</dbReference>
<proteinExistence type="inferred from homology"/>